<feature type="compositionally biased region" description="Basic and acidic residues" evidence="1">
    <location>
        <begin position="902"/>
        <end position="913"/>
    </location>
</feature>
<dbReference type="PROSITE" id="PS00028">
    <property type="entry name" value="ZINC_FINGER_C2H2_1"/>
    <property type="match status" value="1"/>
</dbReference>
<feature type="compositionally biased region" description="Basic and acidic residues" evidence="1">
    <location>
        <begin position="979"/>
        <end position="989"/>
    </location>
</feature>
<feature type="compositionally biased region" description="Polar residues" evidence="1">
    <location>
        <begin position="759"/>
        <end position="772"/>
    </location>
</feature>
<feature type="compositionally biased region" description="Polar residues" evidence="1">
    <location>
        <begin position="1199"/>
        <end position="1226"/>
    </location>
</feature>
<feature type="compositionally biased region" description="Polar residues" evidence="1">
    <location>
        <begin position="687"/>
        <end position="700"/>
    </location>
</feature>
<dbReference type="PANTHER" id="PTHR35746">
    <property type="entry name" value="PENTATRICOPEPTIDE REPEAT (PPR) SUPERFAMILY PROTEIN"/>
    <property type="match status" value="1"/>
</dbReference>
<proteinExistence type="predicted"/>
<gene>
    <name evidence="3" type="ORF">FNV43_RR01343</name>
</gene>
<dbReference type="InterPro" id="IPR013087">
    <property type="entry name" value="Znf_C2H2_type"/>
</dbReference>
<feature type="compositionally biased region" description="Low complexity" evidence="1">
    <location>
        <begin position="1034"/>
        <end position="1045"/>
    </location>
</feature>
<dbReference type="EMBL" id="VOIH02000001">
    <property type="protein sequence ID" value="KAF3456689.1"/>
    <property type="molecule type" value="Genomic_DNA"/>
</dbReference>
<feature type="region of interest" description="Disordered" evidence="1">
    <location>
        <begin position="667"/>
        <end position="851"/>
    </location>
</feature>
<dbReference type="PANTHER" id="PTHR35746:SF1">
    <property type="entry name" value="PENTATRICOPEPTIDE REPEAT (PPR) SUPERFAMILY PROTEIN"/>
    <property type="match status" value="1"/>
</dbReference>
<feature type="compositionally biased region" description="Basic and acidic residues" evidence="1">
    <location>
        <begin position="805"/>
        <end position="826"/>
    </location>
</feature>
<evidence type="ECO:0000256" key="1">
    <source>
        <dbReference type="SAM" id="MobiDB-lite"/>
    </source>
</evidence>
<dbReference type="Proteomes" id="UP000796880">
    <property type="component" value="Unassembled WGS sequence"/>
</dbReference>
<name>A0A8K0HSD4_9ROSA</name>
<feature type="region of interest" description="Disordered" evidence="1">
    <location>
        <begin position="1067"/>
        <end position="1107"/>
    </location>
</feature>
<feature type="compositionally biased region" description="Basic and acidic residues" evidence="1">
    <location>
        <begin position="152"/>
        <end position="194"/>
    </location>
</feature>
<feature type="compositionally biased region" description="Polar residues" evidence="1">
    <location>
        <begin position="201"/>
        <end position="211"/>
    </location>
</feature>
<accession>A0A8K0HSD4</accession>
<organism evidence="3 4">
    <name type="scientific">Rhamnella rubrinervis</name>
    <dbReference type="NCBI Taxonomy" id="2594499"/>
    <lineage>
        <taxon>Eukaryota</taxon>
        <taxon>Viridiplantae</taxon>
        <taxon>Streptophyta</taxon>
        <taxon>Embryophyta</taxon>
        <taxon>Tracheophyta</taxon>
        <taxon>Spermatophyta</taxon>
        <taxon>Magnoliopsida</taxon>
        <taxon>eudicotyledons</taxon>
        <taxon>Gunneridae</taxon>
        <taxon>Pentapetalae</taxon>
        <taxon>rosids</taxon>
        <taxon>fabids</taxon>
        <taxon>Rosales</taxon>
        <taxon>Rhamnaceae</taxon>
        <taxon>rhamnoid group</taxon>
        <taxon>Rhamneae</taxon>
        <taxon>Rhamnella</taxon>
    </lineage>
</organism>
<dbReference type="OrthoDB" id="1939753at2759"/>
<feature type="compositionally biased region" description="Basic and acidic residues" evidence="1">
    <location>
        <begin position="667"/>
        <end position="682"/>
    </location>
</feature>
<comment type="caution">
    <text evidence="3">The sequence shown here is derived from an EMBL/GenBank/DDBJ whole genome shotgun (WGS) entry which is preliminary data.</text>
</comment>
<feature type="compositionally biased region" description="Polar residues" evidence="1">
    <location>
        <begin position="924"/>
        <end position="944"/>
    </location>
</feature>
<feature type="region of interest" description="Disordered" evidence="1">
    <location>
        <begin position="901"/>
        <end position="1054"/>
    </location>
</feature>
<feature type="region of interest" description="Disordered" evidence="1">
    <location>
        <begin position="1171"/>
        <end position="1256"/>
    </location>
</feature>
<feature type="region of interest" description="Disordered" evidence="1">
    <location>
        <begin position="142"/>
        <end position="243"/>
    </location>
</feature>
<feature type="domain" description="C2H2-type" evidence="2">
    <location>
        <begin position="23"/>
        <end position="43"/>
    </location>
</feature>
<sequence>MESEDQRKTHNTSGHENHAVHVCRQCGWPFPNPHPSARHRRAHKRICGTIEGYKLVDSEGNKHSNLSDDEHLSDEDNKIHKTFNQKKPCGGTGLVSNRSEDDVFSDAAAEFLEGGSGAGSDERLANVREPVSDVENILKNESDIFQSSKNDPNADSRTEDSSRLLHVDKYGLTDDTSKYEIQKEASDENEKTNSIDDVGNVSLTSVGQETDVNGRKETDLDSNLLDDMISTSKIPEETTESVPKLEETIKKISEPVPALPADSVLQSQEEYGEGFHVKIPQSDLPLEVESIEHVKASDDSVETKLDTTEEVRFVNSGETTVESIEHVKASDDSVETKVDATEEVEFVNSGETTVEVPKSEETVKITSESLPADGALQSQEQHSEGFNVKIPQSDLPLDVESVERVNVLDDTIEIKLDATEEIKLMNSGGLIETYNRKEEGNVNVNVLSVPDDIHTVDHPEVMLEDFKDHNGVKLYQSTTLESSEPIKDKEDYVKNSVSEGNFLALGSTQLSGGDVVSSSDKHVLDDNMQSELGNGIPMIREMTHKEEVNLSQIKVKISESKKPDEIGVPADAVMAERDKNLHSALLKKKNFMLTEELKWMTGEIGKDDITRDGEHLKAETGDDSSGRLIEENLEGVHDAGNKGNGEIETDDETGVAGYDAAVHVKAENRFDKNGEPKEELEHPIISPESTSKISELQVNPESDLCEGDDAGNKGNGEIEKDDETGVAGYDAAVHVKAENRFDKNGEPKEEELEHPIITPESTSKISERQVNPESDLREGDDAGNKGSGKIEKDDETGVAGYDASVHVKAENRFDKNGEPKEEELEHPIITPESTSKISELQVSPESDLREGVDANVQDKGKIENQVGQSQMAANVQEKGKIEKCVEEQPQTAGSLLTQTVAEDVKDESLEKLPEMGSTDKGIASDSSKVGTDTVSGTQLVSDSQLGKIEHKLDGNEKAREVSGAALSDGGVDATPSQKVLEDHVAKEQHPSYLGAKSSVGDNRAREFSGGASGLGSQPLQEESEKKQLGPSAIDVSVDSSSQSDSLEGNWGSASVLSTQSDAQAIIDAEALPPTVSQGTREKVNSKQPKATSGGEHSDKSDMFEPPSFMTLVEPRGVSDEKTTDSEIQIMHNPQQSDQSSLQAGWFPSLTNVVNESQGRKKNEEIIAKVTNWSTGKQHTPLKNLLSEASQEQKAKSPTLKENQAPSGPVATTVNSILDPQSHTSKTASRETGKEWDSPARYHSDIKREKRKAKGRPSWVQFVCCSSVN</sequence>
<feature type="compositionally biased region" description="Basic and acidic residues" evidence="1">
    <location>
        <begin position="947"/>
        <end position="960"/>
    </location>
</feature>
<evidence type="ECO:0000259" key="2">
    <source>
        <dbReference type="PROSITE" id="PS00028"/>
    </source>
</evidence>
<protein>
    <recommendedName>
        <fullName evidence="2">C2H2-type domain-containing protein</fullName>
    </recommendedName>
</protein>
<feature type="compositionally biased region" description="Basic and acidic residues" evidence="1">
    <location>
        <begin position="1227"/>
        <end position="1247"/>
    </location>
</feature>
<dbReference type="AlphaFoldDB" id="A0A8K0HSD4"/>
<feature type="compositionally biased region" description="Basic and acidic residues" evidence="1">
    <location>
        <begin position="774"/>
        <end position="792"/>
    </location>
</feature>
<evidence type="ECO:0000313" key="3">
    <source>
        <dbReference type="EMBL" id="KAF3456689.1"/>
    </source>
</evidence>
<keyword evidence="4" id="KW-1185">Reference proteome</keyword>
<evidence type="ECO:0000313" key="4">
    <source>
        <dbReference type="Proteomes" id="UP000796880"/>
    </source>
</evidence>
<reference evidence="3" key="1">
    <citation type="submission" date="2020-03" db="EMBL/GenBank/DDBJ databases">
        <title>A high-quality chromosome-level genome assembly of a woody plant with both climbing and erect habits, Rhamnella rubrinervis.</title>
        <authorList>
            <person name="Lu Z."/>
            <person name="Yang Y."/>
            <person name="Zhu X."/>
            <person name="Sun Y."/>
        </authorList>
    </citation>
    <scope>NUCLEOTIDE SEQUENCE</scope>
    <source>
        <strain evidence="3">BYM</strain>
        <tissue evidence="3">Leaf</tissue>
    </source>
</reference>
<feature type="compositionally biased region" description="Basic and acidic residues" evidence="1">
    <location>
        <begin position="733"/>
        <end position="754"/>
    </location>
</feature>
<feature type="compositionally biased region" description="Polar residues" evidence="1">
    <location>
        <begin position="831"/>
        <end position="844"/>
    </location>
</feature>